<sequence length="198" mass="22283">MKKLLFLLAFVPLVSFGQFSKGTKMIGADLSYTSIKYEISSDVPTTNTFFSVTGHMGFFMSESFALGPIVNVFANNTPSFNPVTNLFEDRKTNGLAGGIYARKFFTISEQFFFSLEGRGLIGTINRDENSSSGEEKNTRLNLSFRPVFTFMPNRKWGFDAGIGQIYYSSNWTNSSIRERYFQTNLGQVSLGVNYFIGR</sequence>
<protein>
    <recommendedName>
        <fullName evidence="3">Outer membrane protein beta-barrel domain-containing protein</fullName>
    </recommendedName>
</protein>
<evidence type="ECO:0000313" key="2">
    <source>
        <dbReference type="Proteomes" id="UP000192333"/>
    </source>
</evidence>
<dbReference type="RefSeq" id="WP_084120293.1">
    <property type="nucleotide sequence ID" value="NZ_LT838813.1"/>
</dbReference>
<gene>
    <name evidence="1" type="ORF">SAMN00777080_2061</name>
</gene>
<proteinExistence type="predicted"/>
<keyword evidence="2" id="KW-1185">Reference proteome</keyword>
<dbReference type="OrthoDB" id="945117at2"/>
<evidence type="ECO:0008006" key="3">
    <source>
        <dbReference type="Google" id="ProtNLM"/>
    </source>
</evidence>
<dbReference type="STRING" id="758820.SAMN00777080_2061"/>
<name>A0A1W2H3L7_9BACT</name>
<accession>A0A1W2H3L7</accession>
<dbReference type="EMBL" id="LT838813">
    <property type="protein sequence ID" value="SMD43469.1"/>
    <property type="molecule type" value="Genomic_DNA"/>
</dbReference>
<organism evidence="1 2">
    <name type="scientific">Aquiflexum balticum DSM 16537</name>
    <dbReference type="NCBI Taxonomy" id="758820"/>
    <lineage>
        <taxon>Bacteria</taxon>
        <taxon>Pseudomonadati</taxon>
        <taxon>Bacteroidota</taxon>
        <taxon>Cytophagia</taxon>
        <taxon>Cytophagales</taxon>
        <taxon>Cyclobacteriaceae</taxon>
        <taxon>Aquiflexum</taxon>
    </lineage>
</organism>
<dbReference type="AlphaFoldDB" id="A0A1W2H3L7"/>
<dbReference type="Proteomes" id="UP000192333">
    <property type="component" value="Chromosome I"/>
</dbReference>
<evidence type="ECO:0000313" key="1">
    <source>
        <dbReference type="EMBL" id="SMD43469.1"/>
    </source>
</evidence>
<reference evidence="2" key="1">
    <citation type="submission" date="2017-04" db="EMBL/GenBank/DDBJ databases">
        <authorList>
            <person name="Varghese N."/>
            <person name="Submissions S."/>
        </authorList>
    </citation>
    <scope>NUCLEOTIDE SEQUENCE [LARGE SCALE GENOMIC DNA]</scope>
    <source>
        <strain evidence="2">DSM 16537</strain>
    </source>
</reference>